<feature type="domain" description="HAT C-terminal dimerisation" evidence="1">
    <location>
        <begin position="41"/>
        <end position="95"/>
    </location>
</feature>
<evidence type="ECO:0000313" key="2">
    <source>
        <dbReference type="EMBL" id="CAG8684482.1"/>
    </source>
</evidence>
<dbReference type="SUPFAM" id="SSF53098">
    <property type="entry name" value="Ribonuclease H-like"/>
    <property type="match status" value="1"/>
</dbReference>
<dbReference type="GO" id="GO:0046983">
    <property type="term" value="F:protein dimerization activity"/>
    <property type="evidence" value="ECO:0007669"/>
    <property type="project" value="InterPro"/>
</dbReference>
<feature type="non-terminal residue" evidence="2">
    <location>
        <position position="95"/>
    </location>
</feature>
<accession>A0A9N9ESY1</accession>
<dbReference type="Proteomes" id="UP000789405">
    <property type="component" value="Unassembled WGS sequence"/>
</dbReference>
<reference evidence="2" key="1">
    <citation type="submission" date="2021-06" db="EMBL/GenBank/DDBJ databases">
        <authorList>
            <person name="Kallberg Y."/>
            <person name="Tangrot J."/>
            <person name="Rosling A."/>
        </authorList>
    </citation>
    <scope>NUCLEOTIDE SEQUENCE</scope>
    <source>
        <strain evidence="2">MA453B</strain>
    </source>
</reference>
<protein>
    <submittedName>
        <fullName evidence="2">15509_t:CDS:1</fullName>
    </submittedName>
</protein>
<dbReference type="InterPro" id="IPR012337">
    <property type="entry name" value="RNaseH-like_sf"/>
</dbReference>
<sequence>HVINSEDPSIEDKVLIFESQLDDFFEYTKKKNQTNQPDSLREVKHQFPNLSAMAQDIIAIPATSIVSKQIFSYAGYIIDEECTLLDPSTIAALIY</sequence>
<dbReference type="OrthoDB" id="2428298at2759"/>
<dbReference type="InterPro" id="IPR008906">
    <property type="entry name" value="HATC_C_dom"/>
</dbReference>
<dbReference type="AlphaFoldDB" id="A0A9N9ESY1"/>
<organism evidence="2 3">
    <name type="scientific">Dentiscutata erythropus</name>
    <dbReference type="NCBI Taxonomy" id="1348616"/>
    <lineage>
        <taxon>Eukaryota</taxon>
        <taxon>Fungi</taxon>
        <taxon>Fungi incertae sedis</taxon>
        <taxon>Mucoromycota</taxon>
        <taxon>Glomeromycotina</taxon>
        <taxon>Glomeromycetes</taxon>
        <taxon>Diversisporales</taxon>
        <taxon>Gigasporaceae</taxon>
        <taxon>Dentiscutata</taxon>
    </lineage>
</organism>
<proteinExistence type="predicted"/>
<evidence type="ECO:0000313" key="3">
    <source>
        <dbReference type="Proteomes" id="UP000789405"/>
    </source>
</evidence>
<dbReference type="EMBL" id="CAJVPY010007709">
    <property type="protein sequence ID" value="CAG8684482.1"/>
    <property type="molecule type" value="Genomic_DNA"/>
</dbReference>
<evidence type="ECO:0000259" key="1">
    <source>
        <dbReference type="Pfam" id="PF05699"/>
    </source>
</evidence>
<gene>
    <name evidence="2" type="ORF">DERYTH_LOCUS12013</name>
</gene>
<comment type="caution">
    <text evidence="2">The sequence shown here is derived from an EMBL/GenBank/DDBJ whole genome shotgun (WGS) entry which is preliminary data.</text>
</comment>
<name>A0A9N9ESY1_9GLOM</name>
<keyword evidence="3" id="KW-1185">Reference proteome</keyword>
<dbReference type="Pfam" id="PF05699">
    <property type="entry name" value="Dimer_Tnp_hAT"/>
    <property type="match status" value="1"/>
</dbReference>